<dbReference type="SUPFAM" id="SSF55073">
    <property type="entry name" value="Nucleotide cyclase"/>
    <property type="match status" value="1"/>
</dbReference>
<feature type="domain" description="HAMP" evidence="3">
    <location>
        <begin position="198"/>
        <end position="250"/>
    </location>
</feature>
<dbReference type="InterPro" id="IPR001633">
    <property type="entry name" value="EAL_dom"/>
</dbReference>
<dbReference type="InterPro" id="IPR043128">
    <property type="entry name" value="Rev_trsase/Diguanyl_cyclase"/>
</dbReference>
<keyword evidence="6" id="KW-1185">Reference proteome</keyword>
<feature type="domain" description="GGDEF" evidence="4">
    <location>
        <begin position="286"/>
        <end position="424"/>
    </location>
</feature>
<dbReference type="InterPro" id="IPR029787">
    <property type="entry name" value="Nucleotide_cyclase"/>
</dbReference>
<dbReference type="Proteomes" id="UP001321825">
    <property type="component" value="Chromosome"/>
</dbReference>
<dbReference type="RefSeq" id="WP_317705197.1">
    <property type="nucleotide sequence ID" value="NZ_AP024714.1"/>
</dbReference>
<dbReference type="Gene3D" id="3.30.70.270">
    <property type="match status" value="1"/>
</dbReference>
<dbReference type="SUPFAM" id="SSF141868">
    <property type="entry name" value="EAL domain-like"/>
    <property type="match status" value="1"/>
</dbReference>
<accession>A0AAU9C6J6</accession>
<feature type="domain" description="EAL" evidence="2">
    <location>
        <begin position="433"/>
        <end position="690"/>
    </location>
</feature>
<dbReference type="FunFam" id="3.30.70.270:FF:000001">
    <property type="entry name" value="Diguanylate cyclase domain protein"/>
    <property type="match status" value="1"/>
</dbReference>
<reference evidence="6" key="1">
    <citation type="journal article" date="2024" name="Int. J. Syst. Evol. Microbiol.">
        <title>Methylomarinovum tepidoasis sp. nov., a moderately thermophilic methanotroph of the family Methylothermaceae isolated from a deep-sea hydrothermal field.</title>
        <authorList>
            <person name="Hirayama H."/>
            <person name="Takaki Y."/>
            <person name="Abe M."/>
            <person name="Miyazaki M."/>
            <person name="Uematsu K."/>
            <person name="Matsui Y."/>
            <person name="Takai K."/>
        </authorList>
    </citation>
    <scope>NUCLEOTIDE SEQUENCE [LARGE SCALE GENOMIC DNA]</scope>
    <source>
        <strain evidence="6">IT-9</strain>
    </source>
</reference>
<evidence type="ECO:0000256" key="1">
    <source>
        <dbReference type="ARBA" id="ARBA00001946"/>
    </source>
</evidence>
<dbReference type="PROSITE" id="PS50883">
    <property type="entry name" value="EAL"/>
    <property type="match status" value="1"/>
</dbReference>
<dbReference type="KEGG" id="mcau:MIT9_P2397"/>
<dbReference type="InterPro" id="IPR035919">
    <property type="entry name" value="EAL_sf"/>
</dbReference>
<name>A0AAU9C6J6_9GAMM</name>
<evidence type="ECO:0000259" key="3">
    <source>
        <dbReference type="PROSITE" id="PS50885"/>
    </source>
</evidence>
<protein>
    <recommendedName>
        <fullName evidence="7">EAL domain-containing protein</fullName>
    </recommendedName>
</protein>
<dbReference type="GO" id="GO:0007165">
    <property type="term" value="P:signal transduction"/>
    <property type="evidence" value="ECO:0007669"/>
    <property type="project" value="InterPro"/>
</dbReference>
<dbReference type="GO" id="GO:0016020">
    <property type="term" value="C:membrane"/>
    <property type="evidence" value="ECO:0007669"/>
    <property type="project" value="InterPro"/>
</dbReference>
<gene>
    <name evidence="5" type="ORF">MIT9_P2397</name>
</gene>
<dbReference type="EMBL" id="AP024714">
    <property type="protein sequence ID" value="BCX82809.1"/>
    <property type="molecule type" value="Genomic_DNA"/>
</dbReference>
<proteinExistence type="predicted"/>
<dbReference type="InterPro" id="IPR000160">
    <property type="entry name" value="GGDEF_dom"/>
</dbReference>
<dbReference type="PANTHER" id="PTHR44757:SF2">
    <property type="entry name" value="BIOFILM ARCHITECTURE MAINTENANCE PROTEIN MBAA"/>
    <property type="match status" value="1"/>
</dbReference>
<dbReference type="InterPro" id="IPR003660">
    <property type="entry name" value="HAMP_dom"/>
</dbReference>
<dbReference type="Gene3D" id="3.20.20.450">
    <property type="entry name" value="EAL domain"/>
    <property type="match status" value="1"/>
</dbReference>
<dbReference type="CDD" id="cd01948">
    <property type="entry name" value="EAL"/>
    <property type="match status" value="1"/>
</dbReference>
<organism evidence="5 6">
    <name type="scientific">Methylomarinovum caldicuralii</name>
    <dbReference type="NCBI Taxonomy" id="438856"/>
    <lineage>
        <taxon>Bacteria</taxon>
        <taxon>Pseudomonadati</taxon>
        <taxon>Pseudomonadota</taxon>
        <taxon>Gammaproteobacteria</taxon>
        <taxon>Methylococcales</taxon>
        <taxon>Methylothermaceae</taxon>
        <taxon>Methylomarinovum</taxon>
    </lineage>
</organism>
<evidence type="ECO:0000313" key="6">
    <source>
        <dbReference type="Proteomes" id="UP001321825"/>
    </source>
</evidence>
<dbReference type="CDD" id="cd01949">
    <property type="entry name" value="GGDEF"/>
    <property type="match status" value="1"/>
</dbReference>
<dbReference type="PROSITE" id="PS50885">
    <property type="entry name" value="HAMP"/>
    <property type="match status" value="1"/>
</dbReference>
<dbReference type="GO" id="GO:0003824">
    <property type="term" value="F:catalytic activity"/>
    <property type="evidence" value="ECO:0007669"/>
    <property type="project" value="UniProtKB-ARBA"/>
</dbReference>
<evidence type="ECO:0000313" key="5">
    <source>
        <dbReference type="EMBL" id="BCX82809.1"/>
    </source>
</evidence>
<evidence type="ECO:0000259" key="2">
    <source>
        <dbReference type="PROSITE" id="PS50883"/>
    </source>
</evidence>
<dbReference type="SMART" id="SM00267">
    <property type="entry name" value="GGDEF"/>
    <property type="match status" value="1"/>
</dbReference>
<evidence type="ECO:0000259" key="4">
    <source>
        <dbReference type="PROSITE" id="PS50887"/>
    </source>
</evidence>
<dbReference type="PANTHER" id="PTHR44757">
    <property type="entry name" value="DIGUANYLATE CYCLASE DGCP"/>
    <property type="match status" value="1"/>
</dbReference>
<dbReference type="Pfam" id="PF00990">
    <property type="entry name" value="GGDEF"/>
    <property type="match status" value="1"/>
</dbReference>
<evidence type="ECO:0008006" key="7">
    <source>
        <dbReference type="Google" id="ProtNLM"/>
    </source>
</evidence>
<dbReference type="Pfam" id="PF00563">
    <property type="entry name" value="EAL"/>
    <property type="match status" value="1"/>
</dbReference>
<dbReference type="InterPro" id="IPR052155">
    <property type="entry name" value="Biofilm_reg_signaling"/>
</dbReference>
<dbReference type="PROSITE" id="PS50887">
    <property type="entry name" value="GGDEF"/>
    <property type="match status" value="1"/>
</dbReference>
<dbReference type="AlphaFoldDB" id="A0AAU9C6J6"/>
<sequence>MKRLCLTFTTRFNLFLAAIILVSGLGTSLALTWKDLRQEYRELQRQGRILTRLAADNLRYPLLVGDRTHAAEVLESFRGLPQLAAIQVFDARCRLWLQPPHPAPSRCPPSRYIPAMSELWRSAHPFMVVSLAIPTNTAVGEQALFLESGPASQPLGYVALVFDLEGFRTRFLTSARDSLFVTLAFLIPILAISSYRSRRLTRPLERLHDALANLPAAKPQPLEVSADIPEIRLLEARFNAVQQQLAEYHQDLERLAFRDHVTQLRNRTWLQEQLPALLREACQGQGSLALLFLDLDRFKLVNDTLGHATGDQLLHTIAARLQGHLRDRDILVRLGGDEFLILLPNLASAREKAEHQAKSAAAKLIKALKQPLRIAGHQLRVSFSIGIALAPHDAEDADTLLRFADIAMYAAKDAGRQTFRLFRPEQAKTGRRRLALEAALTEAVERQRLQFFLQPQIQADGGCVCGAEVLLRWRHKDAWISPAEFIPLLEETGLIVPVSEWLVREALALKRRWLQQGLCGKGFRHLAVNISPVQLWREDFTARMLAIIRECSPDGELGLELELTESALVQPSQAVLDGFEQLKAAGVRFAIDDFGTGYSNLAYLKRFPLDAIKIDQSFVRDCIEDPADAALVTAICAMARGLGLTVVAEGVETEAQVEFLRRQHCQIYQGYLFARPMPPEEFERFLKTQAIPCQVE</sequence>
<dbReference type="NCBIfam" id="TIGR00254">
    <property type="entry name" value="GGDEF"/>
    <property type="match status" value="1"/>
</dbReference>
<dbReference type="SMART" id="SM00052">
    <property type="entry name" value="EAL"/>
    <property type="match status" value="1"/>
</dbReference>
<comment type="cofactor">
    <cofactor evidence="1">
        <name>Mg(2+)</name>
        <dbReference type="ChEBI" id="CHEBI:18420"/>
    </cofactor>
</comment>